<organism evidence="4 5">
    <name type="scientific">Ohessyouella blattaphilus</name>
    <dbReference type="NCBI Taxonomy" id="2949333"/>
    <lineage>
        <taxon>Bacteria</taxon>
        <taxon>Bacillati</taxon>
        <taxon>Bacillota</taxon>
        <taxon>Clostridia</taxon>
        <taxon>Lachnospirales</taxon>
        <taxon>Lachnospiraceae</taxon>
        <taxon>Ohessyouella</taxon>
    </lineage>
</organism>
<dbReference type="EMBL" id="JAMZFV010000027">
    <property type="protein sequence ID" value="MCP1111256.1"/>
    <property type="molecule type" value="Genomic_DNA"/>
</dbReference>
<dbReference type="SUPFAM" id="SSF46785">
    <property type="entry name" value="Winged helix' DNA-binding domain"/>
    <property type="match status" value="1"/>
</dbReference>
<dbReference type="InterPro" id="IPR026881">
    <property type="entry name" value="WYL_dom"/>
</dbReference>
<evidence type="ECO:0000259" key="3">
    <source>
        <dbReference type="PROSITE" id="PS51000"/>
    </source>
</evidence>
<dbReference type="InterPro" id="IPR001034">
    <property type="entry name" value="DeoR_HTH"/>
</dbReference>
<evidence type="ECO:0000256" key="1">
    <source>
        <dbReference type="ARBA" id="ARBA00023015"/>
    </source>
</evidence>
<dbReference type="Gene3D" id="1.10.10.10">
    <property type="entry name" value="Winged helix-like DNA-binding domain superfamily/Winged helix DNA-binding domain"/>
    <property type="match status" value="1"/>
</dbReference>
<dbReference type="InterPro" id="IPR036390">
    <property type="entry name" value="WH_DNA-bd_sf"/>
</dbReference>
<sequence length="293" mass="33735">MQTGRLFEIIYLLLDKKKMTATELAAHFEVSKRTILRDVETLSMAGIPVYTTQGKGGGISIMEGYVLNKTVLSEDEKKQILFALQGLLAVQTPDTKVVLDKLESLFGKTGKNWIEVDFSRWGSGDTDKYKFETLKSAILKNHAITCRYIGSDGKESERYIFPLKLIFKSKSWYLQGYCRKRGDYRTFKINRMLDIAETEDSFPDDKYSPPPLEPPRMPSDSLSLLTLVFSPQSAYRVYDEFDEGCIHKNDDGSLRVSVYLPLDNWIYDYLRSYGNEVQIIEPESLREKFKNFL</sequence>
<dbReference type="Proteomes" id="UP001523565">
    <property type="component" value="Unassembled WGS sequence"/>
</dbReference>
<dbReference type="InterPro" id="IPR036388">
    <property type="entry name" value="WH-like_DNA-bd_sf"/>
</dbReference>
<dbReference type="Pfam" id="PF08279">
    <property type="entry name" value="HTH_11"/>
    <property type="match status" value="1"/>
</dbReference>
<dbReference type="Pfam" id="PF13280">
    <property type="entry name" value="WYL"/>
    <property type="match status" value="1"/>
</dbReference>
<dbReference type="PANTHER" id="PTHR34580">
    <property type="match status" value="1"/>
</dbReference>
<proteinExistence type="predicted"/>
<dbReference type="InterPro" id="IPR051534">
    <property type="entry name" value="CBASS_pafABC_assoc_protein"/>
</dbReference>
<reference evidence="4 5" key="1">
    <citation type="journal article" date="2022" name="Genome Biol. Evol.">
        <title>Host diet, physiology and behaviors set the stage for Lachnospiraceae cladogenesis.</title>
        <authorList>
            <person name="Vera-Ponce De Leon A."/>
            <person name="Schneider M."/>
            <person name="Jahnes B.C."/>
            <person name="Sadowski V."/>
            <person name="Camuy-Velez L.A."/>
            <person name="Duan J."/>
            <person name="Sabree Z.L."/>
        </authorList>
    </citation>
    <scope>NUCLEOTIDE SEQUENCE [LARGE SCALE GENOMIC DNA]</scope>
    <source>
        <strain evidence="4 5">PAL227</strain>
    </source>
</reference>
<dbReference type="InterPro" id="IPR028349">
    <property type="entry name" value="PafC-like"/>
</dbReference>
<dbReference type="PANTHER" id="PTHR34580:SF1">
    <property type="entry name" value="PROTEIN PAFC"/>
    <property type="match status" value="1"/>
</dbReference>
<evidence type="ECO:0000313" key="5">
    <source>
        <dbReference type="Proteomes" id="UP001523565"/>
    </source>
</evidence>
<name>A0ABT1ENH0_9FIRM</name>
<keyword evidence="1" id="KW-0805">Transcription regulation</keyword>
<feature type="domain" description="HTH deoR-type" evidence="3">
    <location>
        <begin position="2"/>
        <end position="60"/>
    </location>
</feature>
<dbReference type="PROSITE" id="PS51000">
    <property type="entry name" value="HTH_DEOR_2"/>
    <property type="match status" value="1"/>
</dbReference>
<protein>
    <submittedName>
        <fullName evidence="4">YafY family transcriptional regulator</fullName>
    </submittedName>
</protein>
<dbReference type="PROSITE" id="PS52050">
    <property type="entry name" value="WYL"/>
    <property type="match status" value="1"/>
</dbReference>
<evidence type="ECO:0000313" key="4">
    <source>
        <dbReference type="EMBL" id="MCP1111256.1"/>
    </source>
</evidence>
<dbReference type="Pfam" id="PF25583">
    <property type="entry name" value="WCX"/>
    <property type="match status" value="1"/>
</dbReference>
<gene>
    <name evidence="4" type="ORF">NK118_13455</name>
</gene>
<keyword evidence="2" id="KW-0804">Transcription</keyword>
<dbReference type="RefSeq" id="WP_262070134.1">
    <property type="nucleotide sequence ID" value="NZ_JAMXOC010000027.1"/>
</dbReference>
<dbReference type="PIRSF" id="PIRSF016838">
    <property type="entry name" value="PafC"/>
    <property type="match status" value="1"/>
</dbReference>
<evidence type="ECO:0000256" key="2">
    <source>
        <dbReference type="ARBA" id="ARBA00023163"/>
    </source>
</evidence>
<dbReference type="InterPro" id="IPR057727">
    <property type="entry name" value="WCX_dom"/>
</dbReference>
<dbReference type="InterPro" id="IPR013196">
    <property type="entry name" value="HTH_11"/>
</dbReference>
<keyword evidence="5" id="KW-1185">Reference proteome</keyword>
<accession>A0ABT1ENH0</accession>
<comment type="caution">
    <text evidence="4">The sequence shown here is derived from an EMBL/GenBank/DDBJ whole genome shotgun (WGS) entry which is preliminary data.</text>
</comment>